<feature type="transmembrane region" description="Helical" evidence="8">
    <location>
        <begin position="242"/>
        <end position="264"/>
    </location>
</feature>
<feature type="transmembrane region" description="Helical" evidence="8">
    <location>
        <begin position="93"/>
        <end position="112"/>
    </location>
</feature>
<evidence type="ECO:0000256" key="4">
    <source>
        <dbReference type="ARBA" id="ARBA00022989"/>
    </source>
</evidence>
<dbReference type="EMBL" id="OV725080">
    <property type="protein sequence ID" value="CAH1400000.1"/>
    <property type="molecule type" value="Genomic_DNA"/>
</dbReference>
<feature type="transmembrane region" description="Helical" evidence="8">
    <location>
        <begin position="276"/>
        <end position="295"/>
    </location>
</feature>
<dbReference type="PANTHER" id="PTHR21143">
    <property type="entry name" value="INVERTEBRATE GUSTATORY RECEPTOR"/>
    <property type="match status" value="1"/>
</dbReference>
<evidence type="ECO:0000256" key="8">
    <source>
        <dbReference type="RuleBase" id="RU363108"/>
    </source>
</evidence>
<comment type="subcellular location">
    <subcellularLocation>
        <location evidence="1 8">Cell membrane</location>
        <topology evidence="1 8">Multi-pass membrane protein</topology>
    </subcellularLocation>
</comment>
<protein>
    <recommendedName>
        <fullName evidence="8">Gustatory receptor</fullName>
    </recommendedName>
</protein>
<feature type="transmembrane region" description="Helical" evidence="8">
    <location>
        <begin position="149"/>
        <end position="168"/>
    </location>
</feature>
<keyword evidence="4 8" id="KW-1133">Transmembrane helix</keyword>
<keyword evidence="2 8" id="KW-1003">Cell membrane</keyword>
<name>A0A9P0MPH6_NEZVI</name>
<comment type="similarity">
    <text evidence="8">Belongs to the insect chemoreceptor superfamily. Gustatory receptor (GR) family.</text>
</comment>
<feature type="transmembrane region" description="Helical" evidence="8">
    <location>
        <begin position="174"/>
        <end position="199"/>
    </location>
</feature>
<reference evidence="9" key="1">
    <citation type="submission" date="2022-01" db="EMBL/GenBank/DDBJ databases">
        <authorList>
            <person name="King R."/>
        </authorList>
    </citation>
    <scope>NUCLEOTIDE SEQUENCE</scope>
</reference>
<comment type="function">
    <text evidence="8">Gustatory receptor which mediates acceptance or avoidance behavior, depending on its substrates.</text>
</comment>
<dbReference type="GO" id="GO:0030424">
    <property type="term" value="C:axon"/>
    <property type="evidence" value="ECO:0007669"/>
    <property type="project" value="TreeGrafter"/>
</dbReference>
<dbReference type="InterPro" id="IPR013604">
    <property type="entry name" value="7TM_chemorcpt"/>
</dbReference>
<evidence type="ECO:0000256" key="5">
    <source>
        <dbReference type="ARBA" id="ARBA00023136"/>
    </source>
</evidence>
<dbReference type="Proteomes" id="UP001152798">
    <property type="component" value="Chromosome 4"/>
</dbReference>
<dbReference type="GO" id="GO:0007165">
    <property type="term" value="P:signal transduction"/>
    <property type="evidence" value="ECO:0007669"/>
    <property type="project" value="UniProtKB-KW"/>
</dbReference>
<feature type="transmembrane region" description="Helical" evidence="8">
    <location>
        <begin position="53"/>
        <end position="73"/>
    </location>
</feature>
<evidence type="ECO:0000256" key="3">
    <source>
        <dbReference type="ARBA" id="ARBA00022692"/>
    </source>
</evidence>
<proteinExistence type="inferred from homology"/>
<sequence>QAWVTKSVFSIRPYIKVPKNKYFEGIKPLIILQRTLGRFPYSFNKHGFNPFKLLSFTTLYTVVFFSVQSAWTIYTMFVIAKLKIYNAPSYDEVLYWISIGLLLLLNFTTPITKWIDARRHVQFVNSWQDFQVNYMKCELQMTLAQPIKIIAILILPAALVFMILETYLLNNLPFLVILPFVSAISAASTTLIHWCVTLYELRVVSRHLLSKIIMNGCRQMSRYRRTWLELSKLVSAVGEAHAYTGMMMSVIFFISIILSTYTILSSLFESETVSNNVWGLIMGAIIGFLCNFILYDAAYRTTQEVGPNFSSKILNLDLTHLSQGEINEISLLIQTMSAHPPLIEYLGFVTINRNLFLSTISNAVTYLVVLVQFKASSPMDANNEEVQ</sequence>
<dbReference type="GO" id="GO:0030425">
    <property type="term" value="C:dendrite"/>
    <property type="evidence" value="ECO:0007669"/>
    <property type="project" value="TreeGrafter"/>
</dbReference>
<evidence type="ECO:0000313" key="9">
    <source>
        <dbReference type="EMBL" id="CAH1400000.1"/>
    </source>
</evidence>
<evidence type="ECO:0000256" key="7">
    <source>
        <dbReference type="ARBA" id="ARBA00023224"/>
    </source>
</evidence>
<dbReference type="AlphaFoldDB" id="A0A9P0MPH6"/>
<dbReference type="OrthoDB" id="6622878at2759"/>
<accession>A0A9P0MPH6</accession>
<keyword evidence="6 8" id="KW-0675">Receptor</keyword>
<feature type="non-terminal residue" evidence="9">
    <location>
        <position position="1"/>
    </location>
</feature>
<keyword evidence="5 8" id="KW-0472">Membrane</keyword>
<dbReference type="Pfam" id="PF08395">
    <property type="entry name" value="7tm_7"/>
    <property type="match status" value="1"/>
</dbReference>
<evidence type="ECO:0000313" key="10">
    <source>
        <dbReference type="Proteomes" id="UP001152798"/>
    </source>
</evidence>
<dbReference type="GO" id="GO:0005886">
    <property type="term" value="C:plasma membrane"/>
    <property type="evidence" value="ECO:0007669"/>
    <property type="project" value="UniProtKB-SubCell"/>
</dbReference>
<dbReference type="PANTHER" id="PTHR21143:SF121">
    <property type="entry name" value="GUSTATORY AND ODORANT RECEPTOR 21A"/>
    <property type="match status" value="1"/>
</dbReference>
<evidence type="ECO:0000256" key="2">
    <source>
        <dbReference type="ARBA" id="ARBA00022475"/>
    </source>
</evidence>
<evidence type="ECO:0000256" key="6">
    <source>
        <dbReference type="ARBA" id="ARBA00023170"/>
    </source>
</evidence>
<keyword evidence="3 8" id="KW-0812">Transmembrane</keyword>
<keyword evidence="10" id="KW-1185">Reference proteome</keyword>
<organism evidence="9 10">
    <name type="scientific">Nezara viridula</name>
    <name type="common">Southern green stink bug</name>
    <name type="synonym">Cimex viridulus</name>
    <dbReference type="NCBI Taxonomy" id="85310"/>
    <lineage>
        <taxon>Eukaryota</taxon>
        <taxon>Metazoa</taxon>
        <taxon>Ecdysozoa</taxon>
        <taxon>Arthropoda</taxon>
        <taxon>Hexapoda</taxon>
        <taxon>Insecta</taxon>
        <taxon>Pterygota</taxon>
        <taxon>Neoptera</taxon>
        <taxon>Paraneoptera</taxon>
        <taxon>Hemiptera</taxon>
        <taxon>Heteroptera</taxon>
        <taxon>Panheteroptera</taxon>
        <taxon>Pentatomomorpha</taxon>
        <taxon>Pentatomoidea</taxon>
        <taxon>Pentatomidae</taxon>
        <taxon>Pentatominae</taxon>
        <taxon>Nezara</taxon>
    </lineage>
</organism>
<evidence type="ECO:0000256" key="1">
    <source>
        <dbReference type="ARBA" id="ARBA00004651"/>
    </source>
</evidence>
<dbReference type="GO" id="GO:0043025">
    <property type="term" value="C:neuronal cell body"/>
    <property type="evidence" value="ECO:0007669"/>
    <property type="project" value="TreeGrafter"/>
</dbReference>
<dbReference type="GO" id="GO:0050909">
    <property type="term" value="P:sensory perception of taste"/>
    <property type="evidence" value="ECO:0007669"/>
    <property type="project" value="InterPro"/>
</dbReference>
<keyword evidence="7 8" id="KW-0807">Transducer</keyword>
<gene>
    <name evidence="9" type="ORF">NEZAVI_LOCUS9318</name>
</gene>
<comment type="caution">
    <text evidence="8">Lacks conserved residue(s) required for the propagation of feature annotation.</text>
</comment>